<protein>
    <submittedName>
        <fullName evidence="1">Uncharacterized protein</fullName>
    </submittedName>
</protein>
<keyword evidence="2" id="KW-1185">Reference proteome</keyword>
<feature type="non-terminal residue" evidence="1">
    <location>
        <position position="1"/>
    </location>
</feature>
<dbReference type="Proteomes" id="UP000772434">
    <property type="component" value="Unassembled WGS sequence"/>
</dbReference>
<name>A0A9P5PVE1_9AGAR</name>
<dbReference type="OrthoDB" id="5370359at2759"/>
<comment type="caution">
    <text evidence="1">The sequence shown here is derived from an EMBL/GenBank/DDBJ whole genome shotgun (WGS) entry which is preliminary data.</text>
</comment>
<accession>A0A9P5PVE1</accession>
<proteinExistence type="predicted"/>
<feature type="non-terminal residue" evidence="1">
    <location>
        <position position="152"/>
    </location>
</feature>
<sequence>EGDQDAADVALKLAGYVKQLEAALAEAKSSGGAAAAQPKTQAELESAAEKVRKAAVSGIRKQMTWKPTCKSNTAKWSYDGLCADPEIFGVMMGLGGPPTWKVKKFSVENFQNALGHIEASVRFYDNLSITGTDVNVRYNAESGEFKFSGTYG</sequence>
<evidence type="ECO:0000313" key="1">
    <source>
        <dbReference type="EMBL" id="KAF9070106.1"/>
    </source>
</evidence>
<dbReference type="AlphaFoldDB" id="A0A9P5PVE1"/>
<reference evidence="1" key="1">
    <citation type="submission" date="2020-11" db="EMBL/GenBank/DDBJ databases">
        <authorList>
            <consortium name="DOE Joint Genome Institute"/>
            <person name="Ahrendt S."/>
            <person name="Riley R."/>
            <person name="Andreopoulos W."/>
            <person name="Labutti K."/>
            <person name="Pangilinan J."/>
            <person name="Ruiz-Duenas F.J."/>
            <person name="Barrasa J.M."/>
            <person name="Sanchez-Garcia M."/>
            <person name="Camarero S."/>
            <person name="Miyauchi S."/>
            <person name="Serrano A."/>
            <person name="Linde D."/>
            <person name="Babiker R."/>
            <person name="Drula E."/>
            <person name="Ayuso-Fernandez I."/>
            <person name="Pacheco R."/>
            <person name="Padilla G."/>
            <person name="Ferreira P."/>
            <person name="Barriuso J."/>
            <person name="Kellner H."/>
            <person name="Castanera R."/>
            <person name="Alfaro M."/>
            <person name="Ramirez L."/>
            <person name="Pisabarro A.G."/>
            <person name="Kuo A."/>
            <person name="Tritt A."/>
            <person name="Lipzen A."/>
            <person name="He G."/>
            <person name="Yan M."/>
            <person name="Ng V."/>
            <person name="Cullen D."/>
            <person name="Martin F."/>
            <person name="Rosso M.-N."/>
            <person name="Henrissat B."/>
            <person name="Hibbett D."/>
            <person name="Martinez A.T."/>
            <person name="Grigoriev I.V."/>
        </authorList>
    </citation>
    <scope>NUCLEOTIDE SEQUENCE</scope>
    <source>
        <strain evidence="1">AH 40177</strain>
    </source>
</reference>
<organism evidence="1 2">
    <name type="scientific">Rhodocollybia butyracea</name>
    <dbReference type="NCBI Taxonomy" id="206335"/>
    <lineage>
        <taxon>Eukaryota</taxon>
        <taxon>Fungi</taxon>
        <taxon>Dikarya</taxon>
        <taxon>Basidiomycota</taxon>
        <taxon>Agaricomycotina</taxon>
        <taxon>Agaricomycetes</taxon>
        <taxon>Agaricomycetidae</taxon>
        <taxon>Agaricales</taxon>
        <taxon>Marasmiineae</taxon>
        <taxon>Omphalotaceae</taxon>
        <taxon>Rhodocollybia</taxon>
    </lineage>
</organism>
<evidence type="ECO:0000313" key="2">
    <source>
        <dbReference type="Proteomes" id="UP000772434"/>
    </source>
</evidence>
<dbReference type="EMBL" id="JADNRY010000044">
    <property type="protein sequence ID" value="KAF9070106.1"/>
    <property type="molecule type" value="Genomic_DNA"/>
</dbReference>
<gene>
    <name evidence="1" type="ORF">BDP27DRAFT_1159413</name>
</gene>